<feature type="chain" id="PRO_5015546194" description="Ankyrin repeat domain-containing protein" evidence="4">
    <location>
        <begin position="33"/>
        <end position="838"/>
    </location>
</feature>
<dbReference type="PANTHER" id="PTHR24198:SF165">
    <property type="entry name" value="ANKYRIN REPEAT-CONTAINING PROTEIN-RELATED"/>
    <property type="match status" value="1"/>
</dbReference>
<evidence type="ECO:0008006" key="7">
    <source>
        <dbReference type="Google" id="ProtNLM"/>
    </source>
</evidence>
<reference evidence="5 6" key="1">
    <citation type="submission" date="2017-09" db="EMBL/GenBank/DDBJ databases">
        <title>Genomic, metabolic, and phenotypic characteristics of bacterial isolates from the natural microbiome of the model nematode Caenorhabditis elegans.</title>
        <authorList>
            <person name="Zimmermann J."/>
            <person name="Obeng N."/>
            <person name="Yang W."/>
            <person name="Obeng O."/>
            <person name="Kissoyan K."/>
            <person name="Pees B."/>
            <person name="Dirksen P."/>
            <person name="Hoppner M."/>
            <person name="Franke A."/>
            <person name="Rosenstiel P."/>
            <person name="Leippe M."/>
            <person name="Dierking K."/>
            <person name="Kaleta C."/>
            <person name="Schulenburg H."/>
        </authorList>
    </citation>
    <scope>NUCLEOTIDE SEQUENCE [LARGE SCALE GENOMIC DNA]</scope>
    <source>
        <strain evidence="5 6">MYb73</strain>
    </source>
</reference>
<accession>A0A2S0ICZ9</accession>
<dbReference type="EMBL" id="CP023270">
    <property type="protein sequence ID" value="AVJ29637.1"/>
    <property type="molecule type" value="Genomic_DNA"/>
</dbReference>
<protein>
    <recommendedName>
        <fullName evidence="7">Ankyrin repeat domain-containing protein</fullName>
    </recommendedName>
</protein>
<dbReference type="AlphaFoldDB" id="A0A2S0ICZ9"/>
<keyword evidence="4" id="KW-0732">Signal</keyword>
<dbReference type="PANTHER" id="PTHR24198">
    <property type="entry name" value="ANKYRIN REPEAT AND PROTEIN KINASE DOMAIN-CONTAINING PROTEIN"/>
    <property type="match status" value="1"/>
</dbReference>
<dbReference type="Pfam" id="PF00023">
    <property type="entry name" value="Ank"/>
    <property type="match status" value="1"/>
</dbReference>
<feature type="repeat" description="ANK" evidence="3">
    <location>
        <begin position="502"/>
        <end position="535"/>
    </location>
</feature>
<dbReference type="InterPro" id="IPR011990">
    <property type="entry name" value="TPR-like_helical_dom_sf"/>
</dbReference>
<dbReference type="OrthoDB" id="6739630at2"/>
<dbReference type="Gene3D" id="1.25.40.20">
    <property type="entry name" value="Ankyrin repeat-containing domain"/>
    <property type="match status" value="2"/>
</dbReference>
<keyword evidence="2 3" id="KW-0040">ANK repeat</keyword>
<proteinExistence type="predicted"/>
<dbReference type="InterPro" id="IPR002110">
    <property type="entry name" value="Ankyrin_rpt"/>
</dbReference>
<keyword evidence="6" id="KW-1185">Reference proteome</keyword>
<dbReference type="Proteomes" id="UP000239477">
    <property type="component" value="Chromosome"/>
</dbReference>
<evidence type="ECO:0000313" key="6">
    <source>
        <dbReference type="Proteomes" id="UP000239477"/>
    </source>
</evidence>
<evidence type="ECO:0000256" key="2">
    <source>
        <dbReference type="ARBA" id="ARBA00023043"/>
    </source>
</evidence>
<dbReference type="PROSITE" id="PS50088">
    <property type="entry name" value="ANK_REPEAT"/>
    <property type="match status" value="2"/>
</dbReference>
<dbReference type="InterPro" id="IPR036770">
    <property type="entry name" value="Ankyrin_rpt-contain_sf"/>
</dbReference>
<feature type="signal peptide" evidence="4">
    <location>
        <begin position="1"/>
        <end position="32"/>
    </location>
</feature>
<sequence>MPRRYRPAVTRLFGAVALALAGMAASPPPALAFDVGAVIDSIRLSRYPLREPERRVWGTENVKDAVLVGQMENRLYLYRYVREGGKEFKLDFRSQPLVIDPEGWKASREENVAVRSPRAGEAFYWIGYADRGASTGKATGFLVDGKGEAASVDADTQLAVVTSSRPWDEARRAQALATLQTALRDYPARLNAFPAQVRFEHQTAPDVTATFRTLHQVARAIPRAKTAEFDRALADLRRFVMAQDYREIDPGGKDAEMLTALNDYGFWLAESGDTAQAERILTDVLRRDPSRTAAYLNRADARWKQREKSREERTYYEALAREDYRLYCTKRLAANETIPGNIATRIGAALEVSALDAQVCRPRLAIFPAIQAGDLDAVRAQLAGGQDPNGVNEYGRSALAVAVSRKQLEMVRVLLDAGAKADGPDNGFSLVASALPDVKDARPAAERYALADMLIAAGAPVDALDSNGTPLLMRRISYYSENRDNLVYLLEKGANPNAREKNGRTPLHAALQTPKNFWFAEKLLARGADINAAYTRMYYGNSPMWETPLLEALRESPSGDLTPTAAYAVPERVTYALAHGADPAVGGYGASKEAPDRNGLNEGLSLAVRYLQPGLIDQLVQAAKPPQAPLSTEPLSSLLSMWNRVEQRAAADGNSAAWDGQRARLRATADRLVAAGVPLAAPAGTAEPLRNRIAPLSLPWLPDDLYEAWLKAGADPTDRSDSDMRIEGVAAADVLPLVTMLNLGMDNKVRLLLEIGGTPKTPARCGMAVADVLAWQLGNNGPVSPMGGRAVKQVLDAAAGPAGCDLNQASRVQPFVGVTAAELARRAEVDLAPPASPR</sequence>
<evidence type="ECO:0000256" key="3">
    <source>
        <dbReference type="PROSITE-ProRule" id="PRU00023"/>
    </source>
</evidence>
<evidence type="ECO:0000256" key="1">
    <source>
        <dbReference type="ARBA" id="ARBA00022737"/>
    </source>
</evidence>
<name>A0A2S0ICZ9_9BURK</name>
<feature type="repeat" description="ANK" evidence="3">
    <location>
        <begin position="394"/>
        <end position="426"/>
    </location>
</feature>
<gene>
    <name evidence="5" type="ORF">CLM73_22445</name>
</gene>
<dbReference type="SUPFAM" id="SSF48403">
    <property type="entry name" value="Ankyrin repeat"/>
    <property type="match status" value="1"/>
</dbReference>
<dbReference type="Gene3D" id="1.25.40.10">
    <property type="entry name" value="Tetratricopeptide repeat domain"/>
    <property type="match status" value="1"/>
</dbReference>
<evidence type="ECO:0000256" key="4">
    <source>
        <dbReference type="SAM" id="SignalP"/>
    </source>
</evidence>
<evidence type="ECO:0000313" key="5">
    <source>
        <dbReference type="EMBL" id="AVJ29637.1"/>
    </source>
</evidence>
<dbReference type="SMART" id="SM00248">
    <property type="entry name" value="ANK"/>
    <property type="match status" value="4"/>
</dbReference>
<dbReference type="PROSITE" id="PS50297">
    <property type="entry name" value="ANK_REP_REGION"/>
    <property type="match status" value="2"/>
</dbReference>
<dbReference type="RefSeq" id="WP_105240310.1">
    <property type="nucleotide sequence ID" value="NZ_CP023270.1"/>
</dbReference>
<organism evidence="5 6">
    <name type="scientific">Achromobacter spanius</name>
    <dbReference type="NCBI Taxonomy" id="217203"/>
    <lineage>
        <taxon>Bacteria</taxon>
        <taxon>Pseudomonadati</taxon>
        <taxon>Pseudomonadota</taxon>
        <taxon>Betaproteobacteria</taxon>
        <taxon>Burkholderiales</taxon>
        <taxon>Alcaligenaceae</taxon>
        <taxon>Achromobacter</taxon>
    </lineage>
</organism>
<dbReference type="SUPFAM" id="SSF48452">
    <property type="entry name" value="TPR-like"/>
    <property type="match status" value="1"/>
</dbReference>
<keyword evidence="1" id="KW-0677">Repeat</keyword>
<dbReference type="Pfam" id="PF12796">
    <property type="entry name" value="Ank_2"/>
    <property type="match status" value="1"/>
</dbReference>